<keyword evidence="13" id="KW-1185">Reference proteome</keyword>
<keyword evidence="10" id="KW-1133">Transmembrane helix</keyword>
<dbReference type="PROSITE" id="PS50109">
    <property type="entry name" value="HIS_KIN"/>
    <property type="match status" value="1"/>
</dbReference>
<organism evidence="12 13">
    <name type="scientific">Shewanella amazonensis (strain ATCC BAA-1098 / SB2B)</name>
    <dbReference type="NCBI Taxonomy" id="326297"/>
    <lineage>
        <taxon>Bacteria</taxon>
        <taxon>Pseudomonadati</taxon>
        <taxon>Pseudomonadota</taxon>
        <taxon>Gammaproteobacteria</taxon>
        <taxon>Alteromonadales</taxon>
        <taxon>Shewanellaceae</taxon>
        <taxon>Shewanella</taxon>
    </lineage>
</organism>
<dbReference type="InterPro" id="IPR003594">
    <property type="entry name" value="HATPase_dom"/>
</dbReference>
<dbReference type="Gene3D" id="1.10.287.130">
    <property type="match status" value="1"/>
</dbReference>
<dbReference type="Proteomes" id="UP000009175">
    <property type="component" value="Chromosome"/>
</dbReference>
<keyword evidence="5" id="KW-0808">Transferase</keyword>
<dbReference type="InterPro" id="IPR050980">
    <property type="entry name" value="2C_sensor_his_kinase"/>
</dbReference>
<dbReference type="Pfam" id="PF00512">
    <property type="entry name" value="HisKA"/>
    <property type="match status" value="1"/>
</dbReference>
<dbReference type="GO" id="GO:0005524">
    <property type="term" value="F:ATP binding"/>
    <property type="evidence" value="ECO:0007669"/>
    <property type="project" value="UniProtKB-KW"/>
</dbReference>
<evidence type="ECO:0000259" key="11">
    <source>
        <dbReference type="PROSITE" id="PS50109"/>
    </source>
</evidence>
<keyword evidence="7 12" id="KW-0418">Kinase</keyword>
<evidence type="ECO:0000256" key="4">
    <source>
        <dbReference type="ARBA" id="ARBA00022475"/>
    </source>
</evidence>
<evidence type="ECO:0000256" key="2">
    <source>
        <dbReference type="ARBA" id="ARBA00004651"/>
    </source>
</evidence>
<dbReference type="SUPFAM" id="SSF47384">
    <property type="entry name" value="Homodimeric domain of signal transducing histidine kinase"/>
    <property type="match status" value="1"/>
</dbReference>
<dbReference type="HOGENOM" id="CLU_000445_89_27_6"/>
<dbReference type="EC" id="2.7.13.3" evidence="3"/>
<dbReference type="InterPro" id="IPR036097">
    <property type="entry name" value="HisK_dim/P_sf"/>
</dbReference>
<dbReference type="PANTHER" id="PTHR44936">
    <property type="entry name" value="SENSOR PROTEIN CREC"/>
    <property type="match status" value="1"/>
</dbReference>
<dbReference type="KEGG" id="saz:Sama_0155"/>
<dbReference type="Gene3D" id="3.30.565.10">
    <property type="entry name" value="Histidine kinase-like ATPase, C-terminal domain"/>
    <property type="match status" value="1"/>
</dbReference>
<evidence type="ECO:0000256" key="6">
    <source>
        <dbReference type="ARBA" id="ARBA00022741"/>
    </source>
</evidence>
<dbReference type="CDD" id="cd00082">
    <property type="entry name" value="HisKA"/>
    <property type="match status" value="1"/>
</dbReference>
<dbReference type="eggNOG" id="COG5002">
    <property type="taxonomic scope" value="Bacteria"/>
</dbReference>
<evidence type="ECO:0000256" key="7">
    <source>
        <dbReference type="ARBA" id="ARBA00022777"/>
    </source>
</evidence>
<keyword evidence="9" id="KW-0175">Coiled coil</keyword>
<dbReference type="RefSeq" id="WP_011758278.1">
    <property type="nucleotide sequence ID" value="NC_008700.1"/>
</dbReference>
<evidence type="ECO:0000256" key="9">
    <source>
        <dbReference type="SAM" id="Coils"/>
    </source>
</evidence>
<proteinExistence type="predicted"/>
<dbReference type="OrthoDB" id="2521613at2"/>
<dbReference type="InterPro" id="IPR003661">
    <property type="entry name" value="HisK_dim/P_dom"/>
</dbReference>
<evidence type="ECO:0000256" key="8">
    <source>
        <dbReference type="ARBA" id="ARBA00022840"/>
    </source>
</evidence>
<dbReference type="PANTHER" id="PTHR44936:SF10">
    <property type="entry name" value="SENSOR PROTEIN RSTB"/>
    <property type="match status" value="1"/>
</dbReference>
<evidence type="ECO:0000256" key="10">
    <source>
        <dbReference type="SAM" id="Phobius"/>
    </source>
</evidence>
<dbReference type="InterPro" id="IPR036890">
    <property type="entry name" value="HATPase_C_sf"/>
</dbReference>
<evidence type="ECO:0000256" key="3">
    <source>
        <dbReference type="ARBA" id="ARBA00012438"/>
    </source>
</evidence>
<keyword evidence="10" id="KW-0472">Membrane</keyword>
<evidence type="ECO:0000313" key="13">
    <source>
        <dbReference type="Proteomes" id="UP000009175"/>
    </source>
</evidence>
<dbReference type="EMBL" id="CP000507">
    <property type="protein sequence ID" value="ABL98367.1"/>
    <property type="molecule type" value="Genomic_DNA"/>
</dbReference>
<evidence type="ECO:0000313" key="12">
    <source>
        <dbReference type="EMBL" id="ABL98367.1"/>
    </source>
</evidence>
<name>A1S1W1_SHEAM</name>
<keyword evidence="10" id="KW-0812">Transmembrane</keyword>
<keyword evidence="4" id="KW-1003">Cell membrane</keyword>
<dbReference type="SMART" id="SM00388">
    <property type="entry name" value="HisKA"/>
    <property type="match status" value="1"/>
</dbReference>
<keyword evidence="8" id="KW-0067">ATP-binding</keyword>
<dbReference type="SMART" id="SM00387">
    <property type="entry name" value="HATPase_c"/>
    <property type="match status" value="1"/>
</dbReference>
<protein>
    <recommendedName>
        <fullName evidence="3">histidine kinase</fullName>
        <ecNumber evidence="3">2.7.13.3</ecNumber>
    </recommendedName>
</protein>
<dbReference type="GO" id="GO:0000155">
    <property type="term" value="F:phosphorelay sensor kinase activity"/>
    <property type="evidence" value="ECO:0007669"/>
    <property type="project" value="InterPro"/>
</dbReference>
<feature type="transmembrane region" description="Helical" evidence="10">
    <location>
        <begin position="123"/>
        <end position="145"/>
    </location>
</feature>
<feature type="domain" description="Histidine kinase" evidence="11">
    <location>
        <begin position="202"/>
        <end position="409"/>
    </location>
</feature>
<dbReference type="STRING" id="326297.Sama_0155"/>
<comment type="catalytic activity">
    <reaction evidence="1">
        <text>ATP + protein L-histidine = ADP + protein N-phospho-L-histidine.</text>
        <dbReference type="EC" id="2.7.13.3"/>
    </reaction>
</comment>
<accession>A1S1W1</accession>
<evidence type="ECO:0000256" key="1">
    <source>
        <dbReference type="ARBA" id="ARBA00000085"/>
    </source>
</evidence>
<gene>
    <name evidence="12" type="ordered locus">Sama_0155</name>
</gene>
<dbReference type="AlphaFoldDB" id="A1S1W1"/>
<sequence length="409" mass="45224">MLKLYSGLLLAVVSSLLLFSRIYDISTQQPHLLYPQEEAFLNQLFALTEGSMDLSQLPVASLPLEQLAIPDETRALLLQGGTAVLQDKAQAFYFYRQNPADPSQVTIVGPIDYPESPLDRQPVLWQLLPYALLALALLLICWPLYLDIKKLKAFCAQVSRVDFGATASITRLTMLGAIGNTMADMAQKLAFHRSQQRDFINAVSHDFLTPLARMKFTLVMGRSAHSQAVSDTFESLDEDLAELEQLIDEFLSHAELSQYRPSEQQQSFSGRQLVADCFAKFEPLVSVTLEIAGEADVIVQDKAGFERIMQNLISNASRYASSRVRVSLNWDKELVVQVEDDGPGFTENTDSLLAAFYQDELSTHRLYQGVGLGLSTVALLCRHLSVEVTLGRSQALGGACVTLKCPSAP</sequence>
<dbReference type="Pfam" id="PF02518">
    <property type="entry name" value="HATPase_c"/>
    <property type="match status" value="1"/>
</dbReference>
<evidence type="ECO:0000256" key="5">
    <source>
        <dbReference type="ARBA" id="ARBA00022679"/>
    </source>
</evidence>
<reference evidence="12 13" key="1">
    <citation type="submission" date="2006-12" db="EMBL/GenBank/DDBJ databases">
        <title>Complete sequence of Shewanella amazonensis SB2B.</title>
        <authorList>
            <consortium name="US DOE Joint Genome Institute"/>
            <person name="Copeland A."/>
            <person name="Lucas S."/>
            <person name="Lapidus A."/>
            <person name="Barry K."/>
            <person name="Detter J.C."/>
            <person name="Glavina del Rio T."/>
            <person name="Hammon N."/>
            <person name="Israni S."/>
            <person name="Dalin E."/>
            <person name="Tice H."/>
            <person name="Pitluck S."/>
            <person name="Munk A.C."/>
            <person name="Brettin T."/>
            <person name="Bruce D."/>
            <person name="Han C."/>
            <person name="Tapia R."/>
            <person name="Gilna P."/>
            <person name="Schmutz J."/>
            <person name="Larimer F."/>
            <person name="Land M."/>
            <person name="Hauser L."/>
            <person name="Kyrpides N."/>
            <person name="Mikhailova N."/>
            <person name="Fredrickson J."/>
            <person name="Richardson P."/>
        </authorList>
    </citation>
    <scope>NUCLEOTIDE SEQUENCE [LARGE SCALE GENOMIC DNA]</scope>
    <source>
        <strain evidence="13">ATCC BAA-1098 / SB2B</strain>
    </source>
</reference>
<dbReference type="SUPFAM" id="SSF55874">
    <property type="entry name" value="ATPase domain of HSP90 chaperone/DNA topoisomerase II/histidine kinase"/>
    <property type="match status" value="1"/>
</dbReference>
<dbReference type="InterPro" id="IPR005467">
    <property type="entry name" value="His_kinase_dom"/>
</dbReference>
<feature type="coiled-coil region" evidence="9">
    <location>
        <begin position="226"/>
        <end position="253"/>
    </location>
</feature>
<comment type="subcellular location">
    <subcellularLocation>
        <location evidence="2">Cell membrane</location>
        <topology evidence="2">Multi-pass membrane protein</topology>
    </subcellularLocation>
</comment>
<keyword evidence="6" id="KW-0547">Nucleotide-binding</keyword>
<dbReference type="GO" id="GO:0005886">
    <property type="term" value="C:plasma membrane"/>
    <property type="evidence" value="ECO:0007669"/>
    <property type="project" value="UniProtKB-SubCell"/>
</dbReference>